<evidence type="ECO:0000256" key="1">
    <source>
        <dbReference type="PROSITE-ProRule" id="PRU00169"/>
    </source>
</evidence>
<dbReference type="InterPro" id="IPR001789">
    <property type="entry name" value="Sig_transdc_resp-reg_receiver"/>
</dbReference>
<feature type="modified residue" description="4-aspartylphosphate" evidence="1">
    <location>
        <position position="5"/>
    </location>
</feature>
<gene>
    <name evidence="3" type="ORF">F3W81_06680</name>
</gene>
<dbReference type="SUPFAM" id="SSF52172">
    <property type="entry name" value="CheY-like"/>
    <property type="match status" value="1"/>
</dbReference>
<dbReference type="PROSITE" id="PS50110">
    <property type="entry name" value="RESPONSE_REGULATORY"/>
    <property type="match status" value="1"/>
</dbReference>
<dbReference type="EMBL" id="CP045201">
    <property type="protein sequence ID" value="QOL80521.1"/>
    <property type="molecule type" value="Genomic_DNA"/>
</dbReference>
<feature type="domain" description="Response regulatory" evidence="2">
    <location>
        <begin position="1"/>
        <end position="70"/>
    </location>
</feature>
<dbReference type="SUPFAM" id="SSF47384">
    <property type="entry name" value="Homodimeric domain of signal transducing histidine kinase"/>
    <property type="match status" value="1"/>
</dbReference>
<evidence type="ECO:0000313" key="4">
    <source>
        <dbReference type="Proteomes" id="UP000594118"/>
    </source>
</evidence>
<dbReference type="RefSeq" id="WP_193082841.1">
    <property type="nucleotide sequence ID" value="NZ_CP045201.1"/>
</dbReference>
<name>A0A7L9WJF5_9RHOB</name>
<evidence type="ECO:0000313" key="3">
    <source>
        <dbReference type="EMBL" id="QOL80521.1"/>
    </source>
</evidence>
<keyword evidence="1" id="KW-0597">Phosphoprotein</keyword>
<dbReference type="Gene3D" id="3.40.50.2300">
    <property type="match status" value="1"/>
</dbReference>
<protein>
    <submittedName>
        <fullName evidence="3">Response regulator</fullName>
    </submittedName>
</protein>
<dbReference type="InterPro" id="IPR011006">
    <property type="entry name" value="CheY-like_superfamily"/>
</dbReference>
<dbReference type="GO" id="GO:0000155">
    <property type="term" value="F:phosphorelay sensor kinase activity"/>
    <property type="evidence" value="ECO:0007669"/>
    <property type="project" value="InterPro"/>
</dbReference>
<organism evidence="3 4">
    <name type="scientific">Pseudooceanicola spongiae</name>
    <dbReference type="NCBI Taxonomy" id="2613965"/>
    <lineage>
        <taxon>Bacteria</taxon>
        <taxon>Pseudomonadati</taxon>
        <taxon>Pseudomonadota</taxon>
        <taxon>Alphaproteobacteria</taxon>
        <taxon>Rhodobacterales</taxon>
        <taxon>Paracoccaceae</taxon>
        <taxon>Pseudooceanicola</taxon>
    </lineage>
</organism>
<proteinExistence type="predicted"/>
<sequence length="160" mass="17792">MIFLDQRMPDGDGLSVLEPLAEKWPRAAIFLMTGQADDVVAKSAILLGATDYIPKRSISRNAVERLLKTGRDAAEMRWKVEQQQEILTFAHVLVHDFRAPIVQANSITELLEESINDGDQDAIQTELALLHKSTGPMSELIDSLSSHIRNDRAAEMEVSP</sequence>
<dbReference type="CDD" id="cd00156">
    <property type="entry name" value="REC"/>
    <property type="match status" value="1"/>
</dbReference>
<dbReference type="KEGG" id="pshq:F3W81_06680"/>
<dbReference type="Pfam" id="PF00072">
    <property type="entry name" value="Response_reg"/>
    <property type="match status" value="1"/>
</dbReference>
<dbReference type="InterPro" id="IPR036097">
    <property type="entry name" value="HisK_dim/P_sf"/>
</dbReference>
<dbReference type="Gene3D" id="1.10.287.130">
    <property type="match status" value="1"/>
</dbReference>
<dbReference type="Proteomes" id="UP000594118">
    <property type="component" value="Chromosome"/>
</dbReference>
<keyword evidence="4" id="KW-1185">Reference proteome</keyword>
<accession>A0A7L9WJF5</accession>
<reference evidence="3 4" key="1">
    <citation type="submission" date="2019-10" db="EMBL/GenBank/DDBJ databases">
        <title>Pseudopuniceibacterium sp. HQ09 islated from Antarctica.</title>
        <authorList>
            <person name="Liao L."/>
            <person name="Su S."/>
            <person name="Chen B."/>
            <person name="Yu Y."/>
        </authorList>
    </citation>
    <scope>NUCLEOTIDE SEQUENCE [LARGE SCALE GENOMIC DNA]</scope>
    <source>
        <strain evidence="3 4">HQ09</strain>
    </source>
</reference>
<evidence type="ECO:0000259" key="2">
    <source>
        <dbReference type="PROSITE" id="PS50110"/>
    </source>
</evidence>
<dbReference type="AlphaFoldDB" id="A0A7L9WJF5"/>